<dbReference type="Gene3D" id="3.40.50.1820">
    <property type="entry name" value="alpha/beta hydrolase"/>
    <property type="match status" value="1"/>
</dbReference>
<feature type="domain" description="Carrier" evidence="4">
    <location>
        <begin position="754"/>
        <end position="834"/>
    </location>
</feature>
<dbReference type="Proteomes" id="UP001601197">
    <property type="component" value="Unassembled WGS sequence"/>
</dbReference>
<evidence type="ECO:0000256" key="3">
    <source>
        <dbReference type="SAM" id="MobiDB-lite"/>
    </source>
</evidence>
<dbReference type="InterPro" id="IPR009081">
    <property type="entry name" value="PP-bd_ACP"/>
</dbReference>
<dbReference type="InterPro" id="IPR001031">
    <property type="entry name" value="Thioesterase"/>
</dbReference>
<dbReference type="Pfam" id="PF00501">
    <property type="entry name" value="AMP-binding"/>
    <property type="match status" value="1"/>
</dbReference>
<dbReference type="InterPro" id="IPR029058">
    <property type="entry name" value="AB_hydrolase_fold"/>
</dbReference>
<dbReference type="PANTHER" id="PTHR45527:SF1">
    <property type="entry name" value="FATTY ACID SYNTHASE"/>
    <property type="match status" value="1"/>
</dbReference>
<evidence type="ECO:0000256" key="1">
    <source>
        <dbReference type="ARBA" id="ARBA00022450"/>
    </source>
</evidence>
<dbReference type="EMBL" id="JBIAFJ010000005">
    <property type="protein sequence ID" value="MFE9169671.1"/>
    <property type="molecule type" value="Genomic_DNA"/>
</dbReference>
<keyword evidence="6" id="KW-1185">Reference proteome</keyword>
<dbReference type="Gene3D" id="3.30.559.30">
    <property type="entry name" value="Nonribosomal peptide synthetase, condensation domain"/>
    <property type="match status" value="1"/>
</dbReference>
<dbReference type="PANTHER" id="PTHR45527">
    <property type="entry name" value="NONRIBOSOMAL PEPTIDE SYNTHETASE"/>
    <property type="match status" value="1"/>
</dbReference>
<dbReference type="InterPro" id="IPR045851">
    <property type="entry name" value="AMP-bd_C_sf"/>
</dbReference>
<feature type="compositionally biased region" description="Basic and acidic residues" evidence="3">
    <location>
        <begin position="747"/>
        <end position="759"/>
    </location>
</feature>
<dbReference type="CDD" id="cd05930">
    <property type="entry name" value="A_NRPS"/>
    <property type="match status" value="1"/>
</dbReference>
<dbReference type="RefSeq" id="WP_388345078.1">
    <property type="nucleotide sequence ID" value="NZ_JBIAFJ010000005.1"/>
</dbReference>
<dbReference type="Pfam" id="PF13193">
    <property type="entry name" value="AMP-binding_C"/>
    <property type="match status" value="1"/>
</dbReference>
<dbReference type="SUPFAM" id="SSF53474">
    <property type="entry name" value="alpha/beta-Hydrolases"/>
    <property type="match status" value="1"/>
</dbReference>
<dbReference type="SUPFAM" id="SSF56801">
    <property type="entry name" value="Acetyl-CoA synthetase-like"/>
    <property type="match status" value="1"/>
</dbReference>
<evidence type="ECO:0000256" key="2">
    <source>
        <dbReference type="ARBA" id="ARBA00022553"/>
    </source>
</evidence>
<dbReference type="SUPFAM" id="SSF52777">
    <property type="entry name" value="CoA-dependent acyltransferases"/>
    <property type="match status" value="1"/>
</dbReference>
<dbReference type="SMART" id="SM00823">
    <property type="entry name" value="PKS_PP"/>
    <property type="match status" value="1"/>
</dbReference>
<feature type="region of interest" description="Disordered" evidence="3">
    <location>
        <begin position="738"/>
        <end position="759"/>
    </location>
</feature>
<dbReference type="InterPro" id="IPR020806">
    <property type="entry name" value="PKS_PP-bd"/>
</dbReference>
<dbReference type="InterPro" id="IPR025110">
    <property type="entry name" value="AMP-bd_C"/>
</dbReference>
<dbReference type="Gene3D" id="1.10.1200.10">
    <property type="entry name" value="ACP-like"/>
    <property type="match status" value="1"/>
</dbReference>
<dbReference type="Pfam" id="PF00550">
    <property type="entry name" value="PP-binding"/>
    <property type="match status" value="1"/>
</dbReference>
<evidence type="ECO:0000313" key="6">
    <source>
        <dbReference type="Proteomes" id="UP001601197"/>
    </source>
</evidence>
<dbReference type="InterPro" id="IPR000873">
    <property type="entry name" value="AMP-dep_synth/lig_dom"/>
</dbReference>
<dbReference type="InterPro" id="IPR020845">
    <property type="entry name" value="AMP-binding_CS"/>
</dbReference>
<dbReference type="SMART" id="SM00824">
    <property type="entry name" value="PKS_TE"/>
    <property type="match status" value="1"/>
</dbReference>
<gene>
    <name evidence="5" type="ORF">ACFYNZ_09090</name>
</gene>
<dbReference type="InterPro" id="IPR020802">
    <property type="entry name" value="TesA-like"/>
</dbReference>
<reference evidence="5 6" key="1">
    <citation type="submission" date="2024-10" db="EMBL/GenBank/DDBJ databases">
        <title>The Natural Products Discovery Center: Release of the First 8490 Sequenced Strains for Exploring Actinobacteria Biosynthetic Diversity.</title>
        <authorList>
            <person name="Kalkreuter E."/>
            <person name="Kautsar S.A."/>
            <person name="Yang D."/>
            <person name="Bader C.D."/>
            <person name="Teijaro C.N."/>
            <person name="Fluegel L."/>
            <person name="Davis C.M."/>
            <person name="Simpson J.R."/>
            <person name="Lauterbach L."/>
            <person name="Steele A.D."/>
            <person name="Gui C."/>
            <person name="Meng S."/>
            <person name="Li G."/>
            <person name="Viehrig K."/>
            <person name="Ye F."/>
            <person name="Su P."/>
            <person name="Kiefer A.F."/>
            <person name="Nichols A."/>
            <person name="Cepeda A.J."/>
            <person name="Yan W."/>
            <person name="Fan B."/>
            <person name="Jiang Y."/>
            <person name="Adhikari A."/>
            <person name="Zheng C.-J."/>
            <person name="Schuster L."/>
            <person name="Cowan T.M."/>
            <person name="Smanski M.J."/>
            <person name="Chevrette M.G."/>
            <person name="De Carvalho L.P.S."/>
            <person name="Shen B."/>
        </authorList>
    </citation>
    <scope>NUCLEOTIDE SEQUENCE [LARGE SCALE GENOMIC DNA]</scope>
    <source>
        <strain evidence="5 6">NPDC007147</strain>
    </source>
</reference>
<accession>A0ABW6KPG0</accession>
<protein>
    <submittedName>
        <fullName evidence="5">Amino acid adenylation domain-containing protein</fullName>
    </submittedName>
</protein>
<name>A0ABW6KPG0_9ACTN</name>
<organism evidence="5 6">
    <name type="scientific">Streptomyces kebangsaanensis</name>
    <dbReference type="NCBI Taxonomy" id="864058"/>
    <lineage>
        <taxon>Bacteria</taxon>
        <taxon>Bacillati</taxon>
        <taxon>Actinomycetota</taxon>
        <taxon>Actinomycetes</taxon>
        <taxon>Kitasatosporales</taxon>
        <taxon>Streptomycetaceae</taxon>
        <taxon>Streptomyces</taxon>
    </lineage>
</organism>
<dbReference type="Gene3D" id="3.30.300.30">
    <property type="match status" value="1"/>
</dbReference>
<dbReference type="InterPro" id="IPR036736">
    <property type="entry name" value="ACP-like_sf"/>
</dbReference>
<dbReference type="NCBIfam" id="TIGR01733">
    <property type="entry name" value="AA-adenyl-dom"/>
    <property type="match status" value="1"/>
</dbReference>
<dbReference type="Gene3D" id="3.40.50.980">
    <property type="match status" value="2"/>
</dbReference>
<keyword evidence="2" id="KW-0597">Phosphoprotein</keyword>
<evidence type="ECO:0000259" key="4">
    <source>
        <dbReference type="PROSITE" id="PS50075"/>
    </source>
</evidence>
<sequence>MGALVAADREFWSEVLTAGGCTAVPRWAREPVAGVAEHEETVPADTARAVRALAAELDVPVSAVLLAAHAKVLAALSGERQVVTGCVTGPGRGPLPCRLTVAPRSWRRLVLDAHRAEADLIAHRDFPVGELRRDLGLTERSYEVVLDPADAGCDLPGEAVLRVAFDGWDGRTALRLRYRTDALDAEAAARVGGYHLAALRLMTADADAEHAGQSLLSPEEVRHQLQGLAGPHRELPPVRAHEIFQERVREHPDAVAAVHGERSWTYGELNARANRLARALLARGLGREDVVAVVAERDLDWLAAVLAVFKAGGVYLPVEPHFPAGRIAATLSRAGCRLVLTEPGSTATLDEALATLPVRAEKLLVGTAYAEEHADGDLDVEVLPDQLAYIYFTSGSTGEPKGAMCEHAGMLNHLYAKIDDLGIGPGRVVAQTAPQCFDISLWQLIAGLLVGGRTLLVEQDAIVDVERFVDTLVRGRVAVAQVVPSYLEVVASYLERHPRELPDLACVSVTGEALKRELVQRWFTLQPGIRLVNAYGLTETSDDTNHEVMAAVPDRVLLGPPVNNVRVYVVDEQLSLVPLGAPGLIAFSGVCVGRGYVNDPERTREAYRTDPYRPGERLYLGGDWGRWHPGGKLEFLGRRDSQVKIRGFRIEIGEIENTLLRVPGVRDGAVVVAELAGRSTHLIAFYTGRRLQPQELRQALGAALPAYMVPSAFHWQEALPLTGNGKIDRKALTALAERSAPSARGDAGGERDDSPRTPTERRLAAAWAELLGRAPHTIGRRDHFFDLGGTSLSAVRLTIALHRAVSLKDITRHPVLAELAARLDGTARRRPELLQPLSVPDGTPECTLVCFPYAGGNAVNFQPMASALAGSGLAVYAVDLPGHDLAAAGEPFAPLEQVVERVVAEIAGRGLKRVMLWGHSSGAAPAVETARTLPGRGVEVTHVFLGAQLLGTAAERRAAITELTRRSNAEIAAALSADSGYSELGELNAEHAEHIGAAYRHDCVSAHRCLADALERPPAVRLAAPVTVVVAADDAHTAEFRDRWRDWELLAELVDLHELSDGGHYFPRTRPTGAARAVLGAAELLASSS</sequence>
<comment type="caution">
    <text evidence="5">The sequence shown here is derived from an EMBL/GenBank/DDBJ whole genome shotgun (WGS) entry which is preliminary data.</text>
</comment>
<keyword evidence="1" id="KW-0596">Phosphopantetheine</keyword>
<dbReference type="InterPro" id="IPR010071">
    <property type="entry name" value="AA_adenyl_dom"/>
</dbReference>
<dbReference type="PROSITE" id="PS00455">
    <property type="entry name" value="AMP_BINDING"/>
    <property type="match status" value="1"/>
</dbReference>
<proteinExistence type="predicted"/>
<dbReference type="Pfam" id="PF00975">
    <property type="entry name" value="Thioesterase"/>
    <property type="match status" value="1"/>
</dbReference>
<dbReference type="Gene3D" id="2.30.38.10">
    <property type="entry name" value="Luciferase, Domain 3"/>
    <property type="match status" value="1"/>
</dbReference>
<evidence type="ECO:0000313" key="5">
    <source>
        <dbReference type="EMBL" id="MFE9169671.1"/>
    </source>
</evidence>
<dbReference type="PROSITE" id="PS50075">
    <property type="entry name" value="CARRIER"/>
    <property type="match status" value="1"/>
</dbReference>